<evidence type="ECO:0000256" key="2">
    <source>
        <dbReference type="ARBA" id="ARBA00022630"/>
    </source>
</evidence>
<evidence type="ECO:0000256" key="14">
    <source>
        <dbReference type="ARBA" id="ARBA00048266"/>
    </source>
</evidence>
<dbReference type="GO" id="GO:0050660">
    <property type="term" value="F:flavin adenine dinucleotide binding"/>
    <property type="evidence" value="ECO:0007669"/>
    <property type="project" value="UniProtKB-UniRule"/>
</dbReference>
<evidence type="ECO:0000256" key="15">
    <source>
        <dbReference type="ARBA" id="ARBA00048342"/>
    </source>
</evidence>
<evidence type="ECO:0000256" key="5">
    <source>
        <dbReference type="ARBA" id="ARBA00022694"/>
    </source>
</evidence>
<keyword evidence="6 18" id="KW-0479">Metal-binding</keyword>
<feature type="domain" description="C3H1-type" evidence="21">
    <location>
        <begin position="138"/>
        <end position="166"/>
    </location>
</feature>
<evidence type="ECO:0000256" key="13">
    <source>
        <dbReference type="ARBA" id="ARBA00045365"/>
    </source>
</evidence>
<evidence type="ECO:0000256" key="9">
    <source>
        <dbReference type="ARBA" id="ARBA00022833"/>
    </source>
</evidence>
<evidence type="ECO:0000256" key="7">
    <source>
        <dbReference type="ARBA" id="ARBA00022737"/>
    </source>
</evidence>
<keyword evidence="10" id="KW-0521">NADP</keyword>
<dbReference type="Gene3D" id="3.20.20.70">
    <property type="entry name" value="Aldolase class I"/>
    <property type="match status" value="1"/>
</dbReference>
<feature type="compositionally biased region" description="Basic residues" evidence="20">
    <location>
        <begin position="120"/>
        <end position="133"/>
    </location>
</feature>
<keyword evidence="11 19" id="KW-0560">Oxidoreductase</keyword>
<keyword evidence="7" id="KW-0677">Repeat</keyword>
<evidence type="ECO:0000256" key="11">
    <source>
        <dbReference type="ARBA" id="ARBA00023002"/>
    </source>
</evidence>
<dbReference type="AlphaFoldDB" id="A0AAV2H8K5"/>
<dbReference type="PANTHER" id="PTHR45846:SF1">
    <property type="entry name" value="TRNA-DIHYDROURIDINE(47) SYNTHASE [NAD(P)(+)]-LIKE"/>
    <property type="match status" value="1"/>
</dbReference>
<dbReference type="InterPro" id="IPR000571">
    <property type="entry name" value="Znf_CCCH"/>
</dbReference>
<dbReference type="PANTHER" id="PTHR45846">
    <property type="entry name" value="TRNA-DIHYDROURIDINE(47) SYNTHASE [NAD(P)(+)]-LIKE"/>
    <property type="match status" value="1"/>
</dbReference>
<evidence type="ECO:0000256" key="16">
    <source>
        <dbReference type="ARBA" id="ARBA00049447"/>
    </source>
</evidence>
<dbReference type="CDD" id="cd02801">
    <property type="entry name" value="DUS_like_FMN"/>
    <property type="match status" value="1"/>
</dbReference>
<keyword evidence="4" id="KW-0507">mRNA processing</keyword>
<dbReference type="InterPro" id="IPR036855">
    <property type="entry name" value="Znf_CCCH_sf"/>
</dbReference>
<evidence type="ECO:0000256" key="20">
    <source>
        <dbReference type="SAM" id="MobiDB-lite"/>
    </source>
</evidence>
<dbReference type="InterPro" id="IPR035587">
    <property type="entry name" value="DUS-like_FMN-bd"/>
</dbReference>
<keyword evidence="5 19" id="KW-0819">tRNA processing</keyword>
<feature type="region of interest" description="Disordered" evidence="20">
    <location>
        <begin position="27"/>
        <end position="57"/>
    </location>
</feature>
<evidence type="ECO:0000256" key="18">
    <source>
        <dbReference type="PROSITE-ProRule" id="PRU00723"/>
    </source>
</evidence>
<dbReference type="PROSITE" id="PS50103">
    <property type="entry name" value="ZF_C3H1"/>
    <property type="match status" value="1"/>
</dbReference>
<comment type="catalytic activity">
    <reaction evidence="16">
        <text>a 5,6-dihydrouridine in mRNA + NADP(+) = a uridine in mRNA + NADPH + H(+)</text>
        <dbReference type="Rhea" id="RHEA:69855"/>
        <dbReference type="Rhea" id="RHEA-COMP:14658"/>
        <dbReference type="Rhea" id="RHEA-COMP:17789"/>
        <dbReference type="ChEBI" id="CHEBI:15378"/>
        <dbReference type="ChEBI" id="CHEBI:57783"/>
        <dbReference type="ChEBI" id="CHEBI:58349"/>
        <dbReference type="ChEBI" id="CHEBI:65315"/>
        <dbReference type="ChEBI" id="CHEBI:74443"/>
    </reaction>
    <physiologicalReaction direction="right-to-left" evidence="16">
        <dbReference type="Rhea" id="RHEA:69857"/>
    </physiologicalReaction>
</comment>
<dbReference type="Pfam" id="PF01207">
    <property type="entry name" value="Dus"/>
    <property type="match status" value="1"/>
</dbReference>
<keyword evidence="23" id="KW-1185">Reference proteome</keyword>
<evidence type="ECO:0000313" key="22">
    <source>
        <dbReference type="EMBL" id="CAL1528471.1"/>
    </source>
</evidence>
<feature type="zinc finger region" description="C3H1-type" evidence="18">
    <location>
        <begin position="138"/>
        <end position="166"/>
    </location>
</feature>
<keyword evidence="9 18" id="KW-0862">Zinc</keyword>
<sequence>MDEKSEENIAIIDSSSTSQVASCDANVIKQSPDVENSDGLAKDSTNKDCSEQRSTVIRKPGYAPIKKEFLLLDYKPTLHAEFLSTEVAQKLQNLQKDLSEKAQKRSFDEDDEEKEEPLNKKAKLKGRNKHRPRTERLQAKDRICPSIKANKDCRYGDKCKFNHDKEDFAKKKPTELEGSCYLFDNFGCCPYGISCRFAKNHLSEDLNNIVNEELFEKMKGFKTLNELGGDVRKKLWKRNYNFAKADRVVKEVQKNFRGWGEDSAPGDSTKEGIKSNSVSVCENVKSSADVSGEQANVVSDCSTQMTATHESVAHDSNLPASVVQTGVNGDSITVTSAVQANESVLKNDISLTKVVSDSLPQVVTICDKATAAGGNTTLGCMTDEEVIRLRPLEKVKINFKNKISLAPLTTVGNLPFRRICKGFGADITCGEMALVTQLLKAKQSEWSLIKRHPSEDIFGVQICGSYPDTMTRCAQLLTENCQVDFIDINCGCPIDLVYKKGGGSALMSKATKLEQICRSMIGVMGDTALTVKLRTGVFDGKNIAHQIIPRLRNAGVSLVTVHGRSREQRYTKQADWDYIAECSAAGAPMPVFGNGDVLTYEDANFHMKQSGVSGVMVARGALIKPWIFTEIKEQRHWDISSGERMDILRQYTNYGLEHWGSDHQGVENTRRFLLEWLSFLYRYIPVGVLEVLPQRINERPPYYVGRNDLETLMASANCADWIKISEMLLGPVPANFHFLPKHKANAYQ</sequence>
<dbReference type="EMBL" id="CAXITT010000033">
    <property type="protein sequence ID" value="CAL1528471.1"/>
    <property type="molecule type" value="Genomic_DNA"/>
</dbReference>
<evidence type="ECO:0000256" key="4">
    <source>
        <dbReference type="ARBA" id="ARBA00022664"/>
    </source>
</evidence>
<comment type="caution">
    <text evidence="22">The sequence shown here is derived from an EMBL/GenBank/DDBJ whole genome shotgun (WGS) entry which is preliminary data.</text>
</comment>
<evidence type="ECO:0000256" key="19">
    <source>
        <dbReference type="RuleBase" id="RU291113"/>
    </source>
</evidence>
<evidence type="ECO:0000259" key="21">
    <source>
        <dbReference type="PROSITE" id="PS50103"/>
    </source>
</evidence>
<dbReference type="Pfam" id="PF25585">
    <property type="entry name" value="zf-CCCH_DUS3L"/>
    <property type="match status" value="1"/>
</dbReference>
<name>A0AAV2H8K5_LYMST</name>
<evidence type="ECO:0000256" key="1">
    <source>
        <dbReference type="ARBA" id="ARBA00001917"/>
    </source>
</evidence>
<evidence type="ECO:0000256" key="12">
    <source>
        <dbReference type="ARBA" id="ARBA00023027"/>
    </source>
</evidence>
<feature type="compositionally biased region" description="Basic and acidic residues" evidence="20">
    <location>
        <begin position="40"/>
        <end position="51"/>
    </location>
</feature>
<dbReference type="GO" id="GO:0102265">
    <property type="term" value="F:tRNA-dihydrouridine47 synthase activity"/>
    <property type="evidence" value="ECO:0007669"/>
    <property type="project" value="UniProtKB-EC"/>
</dbReference>
<keyword evidence="2 19" id="KW-0285">Flavoprotein</keyword>
<keyword evidence="8 18" id="KW-0863">Zinc-finger</keyword>
<evidence type="ECO:0000313" key="23">
    <source>
        <dbReference type="Proteomes" id="UP001497497"/>
    </source>
</evidence>
<dbReference type="GO" id="GO:0003723">
    <property type="term" value="F:RNA binding"/>
    <property type="evidence" value="ECO:0007669"/>
    <property type="project" value="TreeGrafter"/>
</dbReference>
<comment type="catalytic activity">
    <reaction evidence="17">
        <text>5,6-dihydrouridine(47) in tRNA + NADP(+) = uridine(47) in tRNA + NADPH + H(+)</text>
        <dbReference type="Rhea" id="RHEA:53360"/>
        <dbReference type="Rhea" id="RHEA-COMP:13539"/>
        <dbReference type="Rhea" id="RHEA-COMP:13540"/>
        <dbReference type="ChEBI" id="CHEBI:15378"/>
        <dbReference type="ChEBI" id="CHEBI:57783"/>
        <dbReference type="ChEBI" id="CHEBI:58349"/>
        <dbReference type="ChEBI" id="CHEBI:65315"/>
        <dbReference type="ChEBI" id="CHEBI:74443"/>
        <dbReference type="EC" id="1.3.1.89"/>
    </reaction>
    <physiologicalReaction direction="right-to-left" evidence="17">
        <dbReference type="Rhea" id="RHEA:53362"/>
    </physiologicalReaction>
</comment>
<dbReference type="GO" id="GO:0006397">
    <property type="term" value="P:mRNA processing"/>
    <property type="evidence" value="ECO:0007669"/>
    <property type="project" value="UniProtKB-KW"/>
</dbReference>
<keyword evidence="12" id="KW-0520">NAD</keyword>
<dbReference type="GO" id="GO:0008270">
    <property type="term" value="F:zinc ion binding"/>
    <property type="evidence" value="ECO:0007669"/>
    <property type="project" value="UniProtKB-KW"/>
</dbReference>
<evidence type="ECO:0000256" key="17">
    <source>
        <dbReference type="ARBA" id="ARBA00049513"/>
    </source>
</evidence>
<dbReference type="InterPro" id="IPR013785">
    <property type="entry name" value="Aldolase_TIM"/>
</dbReference>
<dbReference type="SUPFAM" id="SSF51395">
    <property type="entry name" value="FMN-linked oxidoreductases"/>
    <property type="match status" value="1"/>
</dbReference>
<evidence type="ECO:0000256" key="3">
    <source>
        <dbReference type="ARBA" id="ARBA00022643"/>
    </source>
</evidence>
<feature type="region of interest" description="Disordered" evidence="20">
    <location>
        <begin position="102"/>
        <end position="135"/>
    </location>
</feature>
<evidence type="ECO:0000256" key="6">
    <source>
        <dbReference type="ARBA" id="ARBA00022723"/>
    </source>
</evidence>
<accession>A0AAV2H8K5</accession>
<gene>
    <name evidence="22" type="ORF">GSLYS_00002641001</name>
</gene>
<dbReference type="FunFam" id="3.20.20.70:FF:000067">
    <property type="entry name" value="tRNA-dihydrouridine(47) synthase [NAD(P)(+)]"/>
    <property type="match status" value="1"/>
</dbReference>
<proteinExistence type="inferred from homology"/>
<protein>
    <recommendedName>
        <fullName evidence="19">tRNA-dihydrouridine(47) synthase [NAD(P)(+)]</fullName>
        <ecNumber evidence="19">1.3.1.-</ecNumber>
    </recommendedName>
    <alternativeName>
        <fullName evidence="19">tRNA-dihydrouridine synthase 3</fullName>
    </alternativeName>
</protein>
<dbReference type="SUPFAM" id="SSF90229">
    <property type="entry name" value="CCCH zinc finger"/>
    <property type="match status" value="1"/>
</dbReference>
<dbReference type="PROSITE" id="PS01136">
    <property type="entry name" value="UPF0034"/>
    <property type="match status" value="1"/>
</dbReference>
<evidence type="ECO:0000256" key="10">
    <source>
        <dbReference type="ARBA" id="ARBA00022857"/>
    </source>
</evidence>
<dbReference type="Proteomes" id="UP001497497">
    <property type="component" value="Unassembled WGS sequence"/>
</dbReference>
<organism evidence="22 23">
    <name type="scientific">Lymnaea stagnalis</name>
    <name type="common">Great pond snail</name>
    <name type="synonym">Helix stagnalis</name>
    <dbReference type="NCBI Taxonomy" id="6523"/>
    <lineage>
        <taxon>Eukaryota</taxon>
        <taxon>Metazoa</taxon>
        <taxon>Spiralia</taxon>
        <taxon>Lophotrochozoa</taxon>
        <taxon>Mollusca</taxon>
        <taxon>Gastropoda</taxon>
        <taxon>Heterobranchia</taxon>
        <taxon>Euthyneura</taxon>
        <taxon>Panpulmonata</taxon>
        <taxon>Hygrophila</taxon>
        <taxon>Lymnaeoidea</taxon>
        <taxon>Lymnaeidae</taxon>
        <taxon>Lymnaea</taxon>
    </lineage>
</organism>
<keyword evidence="3 19" id="KW-0288">FMN</keyword>
<reference evidence="22 23" key="1">
    <citation type="submission" date="2024-04" db="EMBL/GenBank/DDBJ databases">
        <authorList>
            <consortium name="Genoscope - CEA"/>
            <person name="William W."/>
        </authorList>
    </citation>
    <scope>NUCLEOTIDE SEQUENCE [LARGE SCALE GENOMIC DNA]</scope>
</reference>
<evidence type="ECO:0000256" key="8">
    <source>
        <dbReference type="ARBA" id="ARBA00022771"/>
    </source>
</evidence>
<dbReference type="InterPro" id="IPR018517">
    <property type="entry name" value="tRNA_hU_synthase_CS"/>
</dbReference>
<comment type="catalytic activity">
    <reaction evidence="15">
        <text>a 5,6-dihydrouridine in mRNA + NAD(+) = a uridine in mRNA + NADH + H(+)</text>
        <dbReference type="Rhea" id="RHEA:69851"/>
        <dbReference type="Rhea" id="RHEA-COMP:14658"/>
        <dbReference type="Rhea" id="RHEA-COMP:17789"/>
        <dbReference type="ChEBI" id="CHEBI:15378"/>
        <dbReference type="ChEBI" id="CHEBI:57540"/>
        <dbReference type="ChEBI" id="CHEBI:57945"/>
        <dbReference type="ChEBI" id="CHEBI:65315"/>
        <dbReference type="ChEBI" id="CHEBI:74443"/>
    </reaction>
    <physiologicalReaction direction="right-to-left" evidence="15">
        <dbReference type="Rhea" id="RHEA:69853"/>
    </physiologicalReaction>
</comment>
<comment type="function">
    <text evidence="13">Catalyzes the synthesis of dihydrouridine, a modified base, in various RNAs, such as tRNAs, mRNAs and some long non-coding RNAs (lncRNAs). Mainly modifies the uridine in position 47 (U47) in the D-loop of most cytoplasmic tRNAs. Also able to mediate the formation of dihydrouridine in some mRNAs, thereby regulating their translation.</text>
</comment>
<dbReference type="EC" id="1.3.1.-" evidence="19"/>
<comment type="similarity">
    <text evidence="19">Belongs to the dus family. Dus3 subfamily.</text>
</comment>
<comment type="cofactor">
    <cofactor evidence="1 19">
        <name>FMN</name>
        <dbReference type="ChEBI" id="CHEBI:58210"/>
    </cofactor>
</comment>
<comment type="catalytic activity">
    <reaction evidence="14">
        <text>5,6-dihydrouridine(47) in tRNA + NAD(+) = uridine(47) in tRNA + NADH + H(+)</text>
        <dbReference type="Rhea" id="RHEA:53364"/>
        <dbReference type="Rhea" id="RHEA-COMP:13539"/>
        <dbReference type="Rhea" id="RHEA-COMP:13540"/>
        <dbReference type="ChEBI" id="CHEBI:15378"/>
        <dbReference type="ChEBI" id="CHEBI:57540"/>
        <dbReference type="ChEBI" id="CHEBI:57945"/>
        <dbReference type="ChEBI" id="CHEBI:65315"/>
        <dbReference type="ChEBI" id="CHEBI:74443"/>
        <dbReference type="EC" id="1.3.1.89"/>
    </reaction>
    <physiologicalReaction direction="right-to-left" evidence="14">
        <dbReference type="Rhea" id="RHEA:53366"/>
    </physiologicalReaction>
</comment>
<dbReference type="Gene3D" id="4.10.1000.10">
    <property type="entry name" value="Zinc finger, CCCH-type"/>
    <property type="match status" value="1"/>
</dbReference>